<reference evidence="1 2" key="1">
    <citation type="submission" date="2024-06" db="EMBL/GenBank/DDBJ databases">
        <title>Construction of an artificial bacterial consortium using nitrogen cycle bacteria from Cuatro Cienegas Basin and a mangrove forest.</title>
        <authorList>
            <person name="Aguilera-Najera D."/>
            <person name="Marquez-Cianci L."/>
            <person name="Martinez-Perez E."/>
            <person name="Rosas-Barrera M."/>
            <person name="Rodriguez-Cruz U.E."/>
            <person name="Tapia-Lopez R."/>
            <person name="Eguiarte L.E."/>
            <person name="Souza-Saldivar V."/>
        </authorList>
    </citation>
    <scope>NUCLEOTIDE SEQUENCE [LARGE SCALE GENOMIC DNA]</scope>
    <source>
        <strain evidence="1 2">S14-15</strain>
    </source>
</reference>
<feature type="non-terminal residue" evidence="1">
    <location>
        <position position="1"/>
    </location>
</feature>
<evidence type="ECO:0000313" key="1">
    <source>
        <dbReference type="EMBL" id="MER3123751.1"/>
    </source>
</evidence>
<gene>
    <name evidence="1" type="ORF">ABQG71_21685</name>
</gene>
<proteinExistence type="predicted"/>
<comment type="caution">
    <text evidence="1">The sequence shown here is derived from an EMBL/GenBank/DDBJ whole genome shotgun (WGS) entry which is preliminary data.</text>
</comment>
<dbReference type="Proteomes" id="UP001467674">
    <property type="component" value="Unassembled WGS sequence"/>
</dbReference>
<evidence type="ECO:0008006" key="3">
    <source>
        <dbReference type="Google" id="ProtNLM"/>
    </source>
</evidence>
<organism evidence="1 2">
    <name type="scientific">Bacillus altitudinis</name>
    <dbReference type="NCBI Taxonomy" id="293387"/>
    <lineage>
        <taxon>Bacteria</taxon>
        <taxon>Bacillati</taxon>
        <taxon>Bacillota</taxon>
        <taxon>Bacilli</taxon>
        <taxon>Bacillales</taxon>
        <taxon>Bacillaceae</taxon>
        <taxon>Bacillus</taxon>
    </lineage>
</organism>
<sequence length="76" mass="8673">KKFIEVSNVYKLPLGFIVPENENFLAKDILELMKSDKKNSFGKINLILPTDLGKVEVVNDIEECKILNVIRECHNA</sequence>
<protein>
    <recommendedName>
        <fullName evidence="3">3-dehydroquinate synthase</fullName>
    </recommendedName>
</protein>
<dbReference type="Gene3D" id="1.20.1090.10">
    <property type="entry name" value="Dehydroquinate synthase-like - alpha domain"/>
    <property type="match status" value="1"/>
</dbReference>
<name>A0ABV1SBY1_BACAB</name>
<dbReference type="EMBL" id="JBEOME010000111">
    <property type="protein sequence ID" value="MER3123751.1"/>
    <property type="molecule type" value="Genomic_DNA"/>
</dbReference>
<evidence type="ECO:0000313" key="2">
    <source>
        <dbReference type="Proteomes" id="UP001467674"/>
    </source>
</evidence>
<keyword evidence="2" id="KW-1185">Reference proteome</keyword>
<accession>A0ABV1SBY1</accession>